<evidence type="ECO:0000313" key="2">
    <source>
        <dbReference type="Proteomes" id="UP001165064"/>
    </source>
</evidence>
<comment type="caution">
    <text evidence="1">The sequence shown here is derived from an EMBL/GenBank/DDBJ whole genome shotgun (WGS) entry which is preliminary data.</text>
</comment>
<sequence>MLLPRLTTYGTFRNVSFNSVKSLFAVCENQFTNLSSQTHLNVRNLLYIVPSLETLDSSNRPFHEYDTKDFKRTNVMALSKLSIALCNFMLTTLNHQIGLEHQQLKKNSNVLSQPSELVSIISKWSPIFELLFTSISSSSSSEPLSECAITSLFLLG</sequence>
<dbReference type="Proteomes" id="UP001165064">
    <property type="component" value="Unassembled WGS sequence"/>
</dbReference>
<proteinExistence type="predicted"/>
<name>A0ACB5SSY3_AMBMO</name>
<reference evidence="1" key="1">
    <citation type="submission" date="2023-04" db="EMBL/GenBank/DDBJ databases">
        <title>Ambrosiozyma monospora NBRC 10751.</title>
        <authorList>
            <person name="Ichikawa N."/>
            <person name="Sato H."/>
            <person name="Tonouchi N."/>
        </authorList>
    </citation>
    <scope>NUCLEOTIDE SEQUENCE</scope>
    <source>
        <strain evidence="1">NBRC 10751</strain>
    </source>
</reference>
<accession>A0ACB5SSY3</accession>
<organism evidence="1 2">
    <name type="scientific">Ambrosiozyma monospora</name>
    <name type="common">Yeast</name>
    <name type="synonym">Endomycopsis monosporus</name>
    <dbReference type="NCBI Taxonomy" id="43982"/>
    <lineage>
        <taxon>Eukaryota</taxon>
        <taxon>Fungi</taxon>
        <taxon>Dikarya</taxon>
        <taxon>Ascomycota</taxon>
        <taxon>Saccharomycotina</taxon>
        <taxon>Pichiomycetes</taxon>
        <taxon>Pichiales</taxon>
        <taxon>Pichiaceae</taxon>
        <taxon>Ambrosiozyma</taxon>
    </lineage>
</organism>
<keyword evidence="2" id="KW-1185">Reference proteome</keyword>
<evidence type="ECO:0000313" key="1">
    <source>
        <dbReference type="EMBL" id="GME70628.1"/>
    </source>
</evidence>
<gene>
    <name evidence="1" type="ORF">Amon02_000026700</name>
</gene>
<protein>
    <submittedName>
        <fullName evidence="1">Unnamed protein product</fullName>
    </submittedName>
</protein>
<dbReference type="EMBL" id="BSXS01000069">
    <property type="protein sequence ID" value="GME70628.1"/>
    <property type="molecule type" value="Genomic_DNA"/>
</dbReference>